<organism evidence="1 2">
    <name type="scientific">Cymbomonas tetramitiformis</name>
    <dbReference type="NCBI Taxonomy" id="36881"/>
    <lineage>
        <taxon>Eukaryota</taxon>
        <taxon>Viridiplantae</taxon>
        <taxon>Chlorophyta</taxon>
        <taxon>Pyramimonadophyceae</taxon>
        <taxon>Pyramimonadales</taxon>
        <taxon>Pyramimonadaceae</taxon>
        <taxon>Cymbomonas</taxon>
    </lineage>
</organism>
<keyword evidence="2" id="KW-1185">Reference proteome</keyword>
<accession>A0AAE0FYP1</accession>
<proteinExistence type="predicted"/>
<protein>
    <submittedName>
        <fullName evidence="1">Uncharacterized protein</fullName>
    </submittedName>
</protein>
<dbReference type="Proteomes" id="UP001190700">
    <property type="component" value="Unassembled WGS sequence"/>
</dbReference>
<sequence length="175" mass="19486">MEALHLLQDVLEFLGIMVAWDKCQGPAQDIVLLGFRMCTNQFGEGPAQDIVLLGVRMCTNQFDSHFVAECLAVYNGQQVVLMKRKVKPSHFPVDASTGTGMGVFLNGRYFAVSWPKLLAMLQLDFFSFRDGDSSRSNYLALISVYWALSLRGGLLRGLTVVLITETTPTKDMLEN</sequence>
<comment type="caution">
    <text evidence="1">The sequence shown here is derived from an EMBL/GenBank/DDBJ whole genome shotgun (WGS) entry which is preliminary data.</text>
</comment>
<dbReference type="AlphaFoldDB" id="A0AAE0FYP1"/>
<name>A0AAE0FYP1_9CHLO</name>
<gene>
    <name evidence="1" type="ORF">CYMTET_23073</name>
</gene>
<evidence type="ECO:0000313" key="1">
    <source>
        <dbReference type="EMBL" id="KAK3268424.1"/>
    </source>
</evidence>
<reference evidence="1 2" key="1">
    <citation type="journal article" date="2015" name="Genome Biol. Evol.">
        <title>Comparative Genomics of a Bacterivorous Green Alga Reveals Evolutionary Causalities and Consequences of Phago-Mixotrophic Mode of Nutrition.</title>
        <authorList>
            <person name="Burns J.A."/>
            <person name="Paasch A."/>
            <person name="Narechania A."/>
            <person name="Kim E."/>
        </authorList>
    </citation>
    <scope>NUCLEOTIDE SEQUENCE [LARGE SCALE GENOMIC DNA]</scope>
    <source>
        <strain evidence="1 2">PLY_AMNH</strain>
    </source>
</reference>
<dbReference type="EMBL" id="LGRX02011836">
    <property type="protein sequence ID" value="KAK3268424.1"/>
    <property type="molecule type" value="Genomic_DNA"/>
</dbReference>
<evidence type="ECO:0000313" key="2">
    <source>
        <dbReference type="Proteomes" id="UP001190700"/>
    </source>
</evidence>